<evidence type="ECO:0000313" key="2">
    <source>
        <dbReference type="Proteomes" id="UP000013232"/>
    </source>
</evidence>
<dbReference type="AlphaFoldDB" id="N6YEK7"/>
<protein>
    <recommendedName>
        <fullName evidence="3">DUF3617 family protein</fullName>
    </recommendedName>
</protein>
<comment type="caution">
    <text evidence="1">The sequence shown here is derived from an EMBL/GenBank/DDBJ whole genome shotgun (WGS) entry which is preliminary data.</text>
</comment>
<reference evidence="1 2" key="1">
    <citation type="submission" date="2012-09" db="EMBL/GenBank/DDBJ databases">
        <title>Draft Genome Sequences of 6 Strains from Genus Thauera.</title>
        <authorList>
            <person name="Liu B."/>
            <person name="Shapleigh J.P."/>
            <person name="Frostegard A.H."/>
        </authorList>
    </citation>
    <scope>NUCLEOTIDE SEQUENCE [LARGE SCALE GENOMIC DNA]</scope>
    <source>
        <strain evidence="2">47Lol / DSM 12138</strain>
    </source>
</reference>
<dbReference type="InterPro" id="IPR022061">
    <property type="entry name" value="DUF3617"/>
</dbReference>
<evidence type="ECO:0000313" key="1">
    <source>
        <dbReference type="EMBL" id="ENO89940.1"/>
    </source>
</evidence>
<evidence type="ECO:0008006" key="3">
    <source>
        <dbReference type="Google" id="ProtNLM"/>
    </source>
</evidence>
<dbReference type="EMBL" id="AMXE01000007">
    <property type="protein sequence ID" value="ENO89940.1"/>
    <property type="molecule type" value="Genomic_DNA"/>
</dbReference>
<dbReference type="Pfam" id="PF12276">
    <property type="entry name" value="DUF3617"/>
    <property type="match status" value="1"/>
</dbReference>
<organism evidence="1 2">
    <name type="scientific">Thauera linaloolentis (strain DSM 12138 / JCM 21573 / CCUG 41526 / CIP 105981 / IAM 15112 / NBRC 102519 / 47Lol)</name>
    <dbReference type="NCBI Taxonomy" id="1123367"/>
    <lineage>
        <taxon>Bacteria</taxon>
        <taxon>Pseudomonadati</taxon>
        <taxon>Pseudomonadota</taxon>
        <taxon>Betaproteobacteria</taxon>
        <taxon>Rhodocyclales</taxon>
        <taxon>Zoogloeaceae</taxon>
        <taxon>Thauera</taxon>
    </lineage>
</organism>
<accession>N6YEK7</accession>
<gene>
    <name evidence="1" type="ORF">C666_03605</name>
</gene>
<proteinExistence type="predicted"/>
<dbReference type="STRING" id="1123367.GCA_000621305_02602"/>
<dbReference type="Proteomes" id="UP000013232">
    <property type="component" value="Unassembled WGS sequence"/>
</dbReference>
<sequence length="142" mass="15275">MHGLWLVNHGPAGEAAKTEGFHICITGKVRDDALATPANAGTNCRDQAWSKDDLYIYYRAQCDTQDGIATIEGKFSGDFQYNFQGELSTSAAGGRATAARTEINGRRLGPCRSDQTTGKFLIKGQDGVGNLNLAEPIKPPTR</sequence>
<keyword evidence="2" id="KW-1185">Reference proteome</keyword>
<name>N6YEK7_THAL4</name>